<dbReference type="InterPro" id="IPR023795">
    <property type="entry name" value="Serpin_CS"/>
</dbReference>
<dbReference type="InterPro" id="IPR023796">
    <property type="entry name" value="Serpin_dom"/>
</dbReference>
<protein>
    <recommendedName>
        <fullName evidence="2">Serpin domain-containing protein</fullName>
    </recommendedName>
</protein>
<dbReference type="InterPro" id="IPR042185">
    <property type="entry name" value="Serpin_sf_2"/>
</dbReference>
<proteinExistence type="predicted"/>
<evidence type="ECO:0000259" key="2">
    <source>
        <dbReference type="Pfam" id="PF00079"/>
    </source>
</evidence>
<evidence type="ECO:0000313" key="4">
    <source>
        <dbReference type="Proteomes" id="UP000749559"/>
    </source>
</evidence>
<dbReference type="FunFam" id="2.10.310.10:FF:000001">
    <property type="entry name" value="Serpin family A member 1"/>
    <property type="match status" value="1"/>
</dbReference>
<feature type="non-terminal residue" evidence="3">
    <location>
        <position position="151"/>
    </location>
</feature>
<accession>A0A8S4P309</accession>
<dbReference type="OrthoDB" id="9518664at2759"/>
<feature type="domain" description="Serpin" evidence="2">
    <location>
        <begin position="4"/>
        <end position="51"/>
    </location>
</feature>
<evidence type="ECO:0000256" key="1">
    <source>
        <dbReference type="SAM" id="MobiDB-lite"/>
    </source>
</evidence>
<keyword evidence="4" id="KW-1185">Reference proteome</keyword>
<dbReference type="Proteomes" id="UP000749559">
    <property type="component" value="Unassembled WGS sequence"/>
</dbReference>
<dbReference type="Gene3D" id="2.30.39.10">
    <property type="entry name" value="Alpha-1-antitrypsin, domain 1"/>
    <property type="match status" value="1"/>
</dbReference>
<gene>
    <name evidence="3" type="ORF">OFUS_LOCUS13172</name>
</gene>
<evidence type="ECO:0000313" key="3">
    <source>
        <dbReference type="EMBL" id="CAH1787486.1"/>
    </source>
</evidence>
<reference evidence="3" key="1">
    <citation type="submission" date="2022-03" db="EMBL/GenBank/DDBJ databases">
        <authorList>
            <person name="Martin C."/>
        </authorList>
    </citation>
    <scope>NUCLEOTIDE SEQUENCE</scope>
</reference>
<feature type="region of interest" description="Disordered" evidence="1">
    <location>
        <begin position="55"/>
        <end position="77"/>
    </location>
</feature>
<dbReference type="InterPro" id="IPR036186">
    <property type="entry name" value="Serpin_sf"/>
</dbReference>
<comment type="caution">
    <text evidence="3">The sequence shown here is derived from an EMBL/GenBank/DDBJ whole genome shotgun (WGS) entry which is preliminary data.</text>
</comment>
<sequence>HILSGTKAVAATGVLMSRTSPPAIICDHPFIFLIRDVISETIVFMGRVIRPESDPVTLQPPHLTKSRKNPFGRQPQLDATDEHCKGICKPQCRIKCFKNVQKQMNIKNMSKAKNQFNKEKHSRHFGYIVIPYRKCRSDCKTSCVQKCKKRS</sequence>
<organism evidence="3 4">
    <name type="scientific">Owenia fusiformis</name>
    <name type="common">Polychaete worm</name>
    <dbReference type="NCBI Taxonomy" id="6347"/>
    <lineage>
        <taxon>Eukaryota</taxon>
        <taxon>Metazoa</taxon>
        <taxon>Spiralia</taxon>
        <taxon>Lophotrochozoa</taxon>
        <taxon>Annelida</taxon>
        <taxon>Polychaeta</taxon>
        <taxon>Sedentaria</taxon>
        <taxon>Canalipalpata</taxon>
        <taxon>Sabellida</taxon>
        <taxon>Oweniida</taxon>
        <taxon>Oweniidae</taxon>
        <taxon>Owenia</taxon>
    </lineage>
</organism>
<dbReference type="PROSITE" id="PS00284">
    <property type="entry name" value="SERPIN"/>
    <property type="match status" value="1"/>
</dbReference>
<dbReference type="AlphaFoldDB" id="A0A8S4P309"/>
<dbReference type="SUPFAM" id="SSF56574">
    <property type="entry name" value="Serpins"/>
    <property type="match status" value="1"/>
</dbReference>
<dbReference type="Pfam" id="PF00079">
    <property type="entry name" value="Serpin"/>
    <property type="match status" value="1"/>
</dbReference>
<name>A0A8S4P309_OWEFU</name>
<dbReference type="EMBL" id="CAIIXF020000006">
    <property type="protein sequence ID" value="CAH1787486.1"/>
    <property type="molecule type" value="Genomic_DNA"/>
</dbReference>